<evidence type="ECO:0000313" key="4">
    <source>
        <dbReference type="Proteomes" id="UP001056429"/>
    </source>
</evidence>
<dbReference type="InterPro" id="IPR029058">
    <property type="entry name" value="AB_hydrolase_fold"/>
</dbReference>
<reference evidence="3" key="2">
    <citation type="submission" date="2021-04" db="EMBL/GenBank/DDBJ databases">
        <authorList>
            <person name="Dong X."/>
        </authorList>
    </citation>
    <scope>NUCLEOTIDE SEQUENCE</scope>
    <source>
        <strain evidence="3">ZWT</strain>
    </source>
</reference>
<protein>
    <submittedName>
        <fullName evidence="3">S9 family peptidase</fullName>
    </submittedName>
</protein>
<keyword evidence="1" id="KW-0378">Hydrolase</keyword>
<dbReference type="GO" id="GO:0004252">
    <property type="term" value="F:serine-type endopeptidase activity"/>
    <property type="evidence" value="ECO:0007669"/>
    <property type="project" value="TreeGrafter"/>
</dbReference>
<accession>A0A9J6NWL0</accession>
<dbReference type="SUPFAM" id="SSF53474">
    <property type="entry name" value="alpha/beta-Hydrolases"/>
    <property type="match status" value="1"/>
</dbReference>
<proteinExistence type="predicted"/>
<reference evidence="3" key="1">
    <citation type="journal article" date="2021" name="mSystems">
        <title>Bacteria and Archaea Synergistically Convert Glycine Betaine to Biogenic Methane in the Formosa Cold Seep of the South China Sea.</title>
        <authorList>
            <person name="Li L."/>
            <person name="Zhang W."/>
            <person name="Zhang S."/>
            <person name="Song L."/>
            <person name="Sun Q."/>
            <person name="Zhang H."/>
            <person name="Xiang H."/>
            <person name="Dong X."/>
        </authorList>
    </citation>
    <scope>NUCLEOTIDE SEQUENCE</scope>
    <source>
        <strain evidence="3">ZWT</strain>
    </source>
</reference>
<organism evidence="3 4">
    <name type="scientific">Oceanirhabdus seepicola</name>
    <dbReference type="NCBI Taxonomy" id="2828781"/>
    <lineage>
        <taxon>Bacteria</taxon>
        <taxon>Bacillati</taxon>
        <taxon>Bacillota</taxon>
        <taxon>Clostridia</taxon>
        <taxon>Eubacteriales</taxon>
        <taxon>Clostridiaceae</taxon>
        <taxon>Oceanirhabdus</taxon>
    </lineage>
</organism>
<keyword evidence="4" id="KW-1185">Reference proteome</keyword>
<dbReference type="Pfam" id="PF00326">
    <property type="entry name" value="Peptidase_S9"/>
    <property type="match status" value="1"/>
</dbReference>
<sequence length="607" mass="70604">MNCRNIIRQIPIEDFLRKPEKFYLKVSPDGNNISFLKPYEKRLNLHIQSIKEKEEVRITNSKDRDIAFYIWANDNRIVYMQDKGGDENYRLYAVELDGENFKELTPFDGVRAEILDELKCSNEEILILLNKRDKTLFDVYRINVNTGELKMVAKNPGGVTQWIVDHNGEVRAAACCDGTATKILYRESVEEEFHLVLESDFREHISPIFFSFDNKNIYISSSIGRDKSAIYEFNPRTKENIKLIFEHDEVDVDELLKSDFHKKIIGVKYYTDKEHIHFLDKERETIHSKIEGKLKGLSISYENMSKDESKMMIYAYSDINSGEYYLYDIKRDELIKICNLMPWLKEEEMCEMKPIKFEARDGLIIPGYLTLPKGVEPKNLPIVINPHGGPWYRDVWEFNPKAQFLANRGYGVLNVNFRGSTGYGRKFLEASFKQWGKDMQNDLTDGVNWLVNEGIANPERIAIYGRSYGGYATLAGVTFTPDLYACAVDEVGPSNLFTLLEDMPPYWESLRKMFYEKMGDPEEDKELLREVSPVFHVDKIKTPLFIVQGANDPRVPKDQSDGVVESLRNRGVEVKYMVKDNEGHGFHNEENIIEMFKEMESFLEEYL</sequence>
<dbReference type="Gene3D" id="2.120.10.30">
    <property type="entry name" value="TolB, C-terminal domain"/>
    <property type="match status" value="1"/>
</dbReference>
<evidence type="ECO:0000313" key="3">
    <source>
        <dbReference type="EMBL" id="MCM1988643.1"/>
    </source>
</evidence>
<feature type="domain" description="Peptidase S9 prolyl oligopeptidase catalytic" evidence="2">
    <location>
        <begin position="396"/>
        <end position="607"/>
    </location>
</feature>
<evidence type="ECO:0000256" key="1">
    <source>
        <dbReference type="ARBA" id="ARBA00022801"/>
    </source>
</evidence>
<dbReference type="InterPro" id="IPR011042">
    <property type="entry name" value="6-blade_b-propeller_TolB-like"/>
</dbReference>
<dbReference type="GO" id="GO:0006508">
    <property type="term" value="P:proteolysis"/>
    <property type="evidence" value="ECO:0007669"/>
    <property type="project" value="InterPro"/>
</dbReference>
<dbReference type="AlphaFoldDB" id="A0A9J6NWL0"/>
<dbReference type="PANTHER" id="PTHR42776">
    <property type="entry name" value="SERINE PEPTIDASE S9 FAMILY MEMBER"/>
    <property type="match status" value="1"/>
</dbReference>
<evidence type="ECO:0000259" key="2">
    <source>
        <dbReference type="Pfam" id="PF00326"/>
    </source>
</evidence>
<name>A0A9J6NWL0_9CLOT</name>
<gene>
    <name evidence="3" type="ORF">KDK92_02750</name>
</gene>
<dbReference type="InterPro" id="IPR001375">
    <property type="entry name" value="Peptidase_S9_cat"/>
</dbReference>
<dbReference type="Gene3D" id="3.40.50.1820">
    <property type="entry name" value="alpha/beta hydrolase"/>
    <property type="match status" value="1"/>
</dbReference>
<dbReference type="EMBL" id="JAGSOJ010000001">
    <property type="protein sequence ID" value="MCM1988643.1"/>
    <property type="molecule type" value="Genomic_DNA"/>
</dbReference>
<dbReference type="SUPFAM" id="SSF82171">
    <property type="entry name" value="DPP6 N-terminal domain-like"/>
    <property type="match status" value="1"/>
</dbReference>
<comment type="caution">
    <text evidence="3">The sequence shown here is derived from an EMBL/GenBank/DDBJ whole genome shotgun (WGS) entry which is preliminary data.</text>
</comment>
<dbReference type="RefSeq" id="WP_250857514.1">
    <property type="nucleotide sequence ID" value="NZ_JAGSOJ010000001.1"/>
</dbReference>
<dbReference type="Proteomes" id="UP001056429">
    <property type="component" value="Unassembled WGS sequence"/>
</dbReference>
<dbReference type="PANTHER" id="PTHR42776:SF27">
    <property type="entry name" value="DIPEPTIDYL PEPTIDASE FAMILY MEMBER 6"/>
    <property type="match status" value="1"/>
</dbReference>